<protein>
    <submittedName>
        <fullName evidence="2">Uncharacterized protein</fullName>
    </submittedName>
</protein>
<gene>
    <name evidence="2" type="ORF">JTBB02_V1_110001</name>
</gene>
<feature type="compositionally biased region" description="Basic and acidic residues" evidence="1">
    <location>
        <begin position="279"/>
        <end position="291"/>
    </location>
</feature>
<organism evidence="2">
    <name type="scientific">uncultured Woeseiaceae bacterium</name>
    <dbReference type="NCBI Taxonomy" id="1983305"/>
    <lineage>
        <taxon>Bacteria</taxon>
        <taxon>Pseudomonadati</taxon>
        <taxon>Pseudomonadota</taxon>
        <taxon>Gammaproteobacteria</taxon>
        <taxon>Woeseiales</taxon>
        <taxon>Woeseiaceae</taxon>
        <taxon>environmental samples</taxon>
    </lineage>
</organism>
<proteinExistence type="predicted"/>
<dbReference type="Gene3D" id="3.40.50.300">
    <property type="entry name" value="P-loop containing nucleotide triphosphate hydrolases"/>
    <property type="match status" value="1"/>
</dbReference>
<evidence type="ECO:0000256" key="1">
    <source>
        <dbReference type="SAM" id="MobiDB-lite"/>
    </source>
</evidence>
<dbReference type="SUPFAM" id="SSF52540">
    <property type="entry name" value="P-loop containing nucleoside triphosphate hydrolases"/>
    <property type="match status" value="1"/>
</dbReference>
<feature type="region of interest" description="Disordered" evidence="1">
    <location>
        <begin position="279"/>
        <end position="309"/>
    </location>
</feature>
<dbReference type="Pfam" id="PF13481">
    <property type="entry name" value="AAA_25"/>
    <property type="match status" value="1"/>
</dbReference>
<dbReference type="AlphaFoldDB" id="A0A7D9H7Z5"/>
<evidence type="ECO:0000313" key="2">
    <source>
        <dbReference type="EMBL" id="VUX55009.1"/>
    </source>
</evidence>
<name>A0A7D9H7Z5_9GAMM</name>
<reference evidence="2" key="1">
    <citation type="submission" date="2019-07" db="EMBL/GenBank/DDBJ databases">
        <authorList>
            <person name="Weber M."/>
            <person name="Kostadinov I."/>
            <person name="Kostadinov D I."/>
        </authorList>
    </citation>
    <scope>NUCLEOTIDE SEQUENCE</scope>
    <source>
        <strain evidence="2">Gfbio:sag-sample-b02:053724c1-46a9-4a36-b237-ea2bf867836b</strain>
    </source>
</reference>
<accession>A0A7D9H7Z5</accession>
<dbReference type="InterPro" id="IPR027417">
    <property type="entry name" value="P-loop_NTPase"/>
</dbReference>
<sequence>MGSVIMLSDEDAVADTIRPRLDAAGADCSKIHALTMVREIDDDGQIVDRSFSLRKDIDRLAGVVERLGDCALIQIDPISAYMGGTDSHKNSDVRGLLSPLSSLAEQFNVAVVVVTHLNKGGGNAIYRSIGSIAFTAAARSVIGVTKDNDDPSRRLVLPVKNNLGCDSSGMAYRIETADNGAPVLMWEPDPVDIDINEVLNRPPDDEQWARNEVAEWLHDELRNGPVPSNDIKKRSNAVGHSWRTVERVKAQLKIVSKKDGMSGKWSFFLPEHIYVKTDEFPEVRHEGREDSPSPGRGGLGGLRDDETRL</sequence>
<dbReference type="EMBL" id="LR633966">
    <property type="protein sequence ID" value="VUX55009.1"/>
    <property type="molecule type" value="Genomic_DNA"/>
</dbReference>